<keyword evidence="5" id="KW-0808">Transferase</keyword>
<dbReference type="GO" id="GO:0008384">
    <property type="term" value="F:IkappaB kinase activity"/>
    <property type="evidence" value="ECO:0007669"/>
    <property type="project" value="UniProtKB-EC"/>
</dbReference>
<dbReference type="GO" id="GO:0005524">
    <property type="term" value="F:ATP binding"/>
    <property type="evidence" value="ECO:0007669"/>
    <property type="project" value="UniProtKB-UniRule"/>
</dbReference>
<evidence type="ECO:0000256" key="8">
    <source>
        <dbReference type="ARBA" id="ARBA00022840"/>
    </source>
</evidence>
<reference evidence="12" key="1">
    <citation type="submission" date="2023-07" db="EMBL/GenBank/DDBJ databases">
        <authorList>
            <consortium name="CYATHOMIX"/>
        </authorList>
    </citation>
    <scope>NUCLEOTIDE SEQUENCE</scope>
    <source>
        <strain evidence="12">N/A</strain>
    </source>
</reference>
<evidence type="ECO:0000256" key="10">
    <source>
        <dbReference type="PROSITE-ProRule" id="PRU10141"/>
    </source>
</evidence>
<feature type="binding site" evidence="10">
    <location>
        <position position="49"/>
    </location>
    <ligand>
        <name>ATP</name>
        <dbReference type="ChEBI" id="CHEBI:30616"/>
    </ligand>
</feature>
<evidence type="ECO:0000256" key="2">
    <source>
        <dbReference type="ARBA" id="ARBA00012442"/>
    </source>
</evidence>
<dbReference type="InterPro" id="IPR008271">
    <property type="entry name" value="Ser/Thr_kinase_AS"/>
</dbReference>
<dbReference type="SUPFAM" id="SSF56112">
    <property type="entry name" value="Protein kinase-like (PK-like)"/>
    <property type="match status" value="1"/>
</dbReference>
<dbReference type="CDD" id="cd00180">
    <property type="entry name" value="PKc"/>
    <property type="match status" value="1"/>
</dbReference>
<dbReference type="Proteomes" id="UP001176961">
    <property type="component" value="Unassembled WGS sequence"/>
</dbReference>
<dbReference type="GO" id="GO:0008385">
    <property type="term" value="C:IkappaB kinase complex"/>
    <property type="evidence" value="ECO:0007669"/>
    <property type="project" value="TreeGrafter"/>
</dbReference>
<comment type="subcellular location">
    <subcellularLocation>
        <location evidence="1">Cytoplasm</location>
    </subcellularLocation>
</comment>
<dbReference type="SMART" id="SM00220">
    <property type="entry name" value="S_TKc"/>
    <property type="match status" value="1"/>
</dbReference>
<organism evidence="12 13">
    <name type="scientific">Cylicocyclus nassatus</name>
    <name type="common">Nematode worm</name>
    <dbReference type="NCBI Taxonomy" id="53992"/>
    <lineage>
        <taxon>Eukaryota</taxon>
        <taxon>Metazoa</taxon>
        <taxon>Ecdysozoa</taxon>
        <taxon>Nematoda</taxon>
        <taxon>Chromadorea</taxon>
        <taxon>Rhabditida</taxon>
        <taxon>Rhabditina</taxon>
        <taxon>Rhabditomorpha</taxon>
        <taxon>Strongyloidea</taxon>
        <taxon>Strongylidae</taxon>
        <taxon>Cylicocyclus</taxon>
    </lineage>
</organism>
<dbReference type="InterPro" id="IPR017441">
    <property type="entry name" value="Protein_kinase_ATP_BS"/>
</dbReference>
<feature type="domain" description="Protein kinase" evidence="11">
    <location>
        <begin position="21"/>
        <end position="326"/>
    </location>
</feature>
<dbReference type="InterPro" id="IPR051180">
    <property type="entry name" value="IKK"/>
</dbReference>
<dbReference type="GO" id="GO:0033209">
    <property type="term" value="P:tumor necrosis factor-mediated signaling pathway"/>
    <property type="evidence" value="ECO:0007669"/>
    <property type="project" value="TreeGrafter"/>
</dbReference>
<dbReference type="EC" id="2.7.11.10" evidence="2"/>
<sequence>MRGCTPHEGEMISQDGEEYTVDFSKKIGSGAYGNVHVGRASSGRTVAVKCARDAKEIQAARKEVEFYRRCAGAPNIVKYVGSRYREATDHSPERFSFAMERALFSLDRLMKQIRYLQGLPKDILIDLLVDSTSALNTLKSRGIAHRDIKHLNILVFPGPRRGRKSQYLFKLCDMGVSSFVHEDGLMQTLVGTPHALCPVMADAHAHRQTRTRDSYTGSQCDLWSLGCTFYFVSTGKYPFPMDSKDSKVYAEAVAESKRPEGAISAEVTDTRYKYSYGYTIPNLSYPKWFRHCLAKLIATLFSKEPTLASLDGMVSALQNCVEKKYISIETMDIYSYSNLEKISQFSDGYPSLHEELCLKNGVEYRLLYENELSVLSGDSVGKKCHQFPPILFPLLTDIPWTPKIWWRTVQDNKELRMNGAQSSRSFRFSMHSQVGEALWDCDKILEVVDKSKSILCMHLEKIKSELEGAREQTQMPIRFTIYAKKQSFALLPFMNETTDKVIMKSVCEMADRATKELENCIAFLNESLNSASVCLSELESIALEATEIPGVEEELNDILNEDPSFEVFSYEKSLASQCIARRADLAAQLCNNTKSSVVRVLLRTARFVVDISVEMAKYRNYIDDYIALIERPFQEMKRCVERMQAEHNLDDRSFQKALRYYERPANIVAQARLIREKVSQVFDMLQQVDGSK</sequence>
<dbReference type="PANTHER" id="PTHR22969">
    <property type="entry name" value="IKB KINASE"/>
    <property type="match status" value="1"/>
</dbReference>
<protein>
    <recommendedName>
        <fullName evidence="2">IkappaB kinase</fullName>
        <ecNumber evidence="2">2.7.11.10</ecNumber>
    </recommendedName>
</protein>
<evidence type="ECO:0000259" key="11">
    <source>
        <dbReference type="PROSITE" id="PS50011"/>
    </source>
</evidence>
<evidence type="ECO:0000256" key="4">
    <source>
        <dbReference type="ARBA" id="ARBA00022527"/>
    </source>
</evidence>
<name>A0AA36M6T2_CYLNA</name>
<keyword evidence="6 10" id="KW-0547">Nucleotide-binding</keyword>
<evidence type="ECO:0000256" key="3">
    <source>
        <dbReference type="ARBA" id="ARBA00022490"/>
    </source>
</evidence>
<keyword evidence="8 10" id="KW-0067">ATP-binding</keyword>
<dbReference type="EMBL" id="CATQJL010000223">
    <property type="protein sequence ID" value="CAJ0598942.1"/>
    <property type="molecule type" value="Genomic_DNA"/>
</dbReference>
<keyword evidence="13" id="KW-1185">Reference proteome</keyword>
<dbReference type="GO" id="GO:0045944">
    <property type="term" value="P:positive regulation of transcription by RNA polymerase II"/>
    <property type="evidence" value="ECO:0007669"/>
    <property type="project" value="TreeGrafter"/>
</dbReference>
<evidence type="ECO:0000256" key="1">
    <source>
        <dbReference type="ARBA" id="ARBA00004496"/>
    </source>
</evidence>
<accession>A0AA36M6T2</accession>
<comment type="caution">
    <text evidence="12">The sequence shown here is derived from an EMBL/GenBank/DDBJ whole genome shotgun (WGS) entry which is preliminary data.</text>
</comment>
<proteinExistence type="predicted"/>
<evidence type="ECO:0000313" key="13">
    <source>
        <dbReference type="Proteomes" id="UP001176961"/>
    </source>
</evidence>
<dbReference type="PROSITE" id="PS00108">
    <property type="entry name" value="PROTEIN_KINASE_ST"/>
    <property type="match status" value="1"/>
</dbReference>
<dbReference type="Gene3D" id="1.10.510.10">
    <property type="entry name" value="Transferase(Phosphotransferase) domain 1"/>
    <property type="match status" value="1"/>
</dbReference>
<dbReference type="AlphaFoldDB" id="A0AA36M6T2"/>
<evidence type="ECO:0000256" key="9">
    <source>
        <dbReference type="ARBA" id="ARBA00048789"/>
    </source>
</evidence>
<evidence type="ECO:0000256" key="6">
    <source>
        <dbReference type="ARBA" id="ARBA00022741"/>
    </source>
</evidence>
<dbReference type="PROSITE" id="PS50011">
    <property type="entry name" value="PROTEIN_KINASE_DOM"/>
    <property type="match status" value="1"/>
</dbReference>
<keyword evidence="4" id="KW-0723">Serine/threonine-protein kinase</keyword>
<evidence type="ECO:0000313" key="12">
    <source>
        <dbReference type="EMBL" id="CAJ0598942.1"/>
    </source>
</evidence>
<dbReference type="PROSITE" id="PS00107">
    <property type="entry name" value="PROTEIN_KINASE_ATP"/>
    <property type="match status" value="1"/>
</dbReference>
<dbReference type="Gene3D" id="3.30.200.20">
    <property type="entry name" value="Phosphorylase Kinase, domain 1"/>
    <property type="match status" value="1"/>
</dbReference>
<dbReference type="InterPro" id="IPR011009">
    <property type="entry name" value="Kinase-like_dom_sf"/>
</dbReference>
<dbReference type="PANTHER" id="PTHR22969:SF17">
    <property type="entry name" value="INHIBITOR OF NUCLEAR FACTOR KAPPA-B KINASE SUBUNIT BETA"/>
    <property type="match status" value="1"/>
</dbReference>
<dbReference type="Pfam" id="PF00069">
    <property type="entry name" value="Pkinase"/>
    <property type="match status" value="1"/>
</dbReference>
<gene>
    <name evidence="12" type="ORF">CYNAS_LOCUS10925</name>
</gene>
<comment type="catalytic activity">
    <reaction evidence="9">
        <text>L-seryl-[I-kappa-B protein] + ATP = O-phospho-L-seryl-[I-kappa-B protein] + ADP + H(+)</text>
        <dbReference type="Rhea" id="RHEA:19073"/>
        <dbReference type="Rhea" id="RHEA-COMP:13698"/>
        <dbReference type="Rhea" id="RHEA-COMP:13699"/>
        <dbReference type="ChEBI" id="CHEBI:15378"/>
        <dbReference type="ChEBI" id="CHEBI:29999"/>
        <dbReference type="ChEBI" id="CHEBI:30616"/>
        <dbReference type="ChEBI" id="CHEBI:83421"/>
        <dbReference type="ChEBI" id="CHEBI:456216"/>
        <dbReference type="EC" id="2.7.11.10"/>
    </reaction>
</comment>
<dbReference type="InterPro" id="IPR000719">
    <property type="entry name" value="Prot_kinase_dom"/>
</dbReference>
<evidence type="ECO:0000256" key="7">
    <source>
        <dbReference type="ARBA" id="ARBA00022777"/>
    </source>
</evidence>
<keyword evidence="3" id="KW-0963">Cytoplasm</keyword>
<keyword evidence="7" id="KW-0418">Kinase</keyword>
<evidence type="ECO:0000256" key="5">
    <source>
        <dbReference type="ARBA" id="ARBA00022679"/>
    </source>
</evidence>